<protein>
    <submittedName>
        <fullName evidence="2">Uncharacterized protein</fullName>
    </submittedName>
</protein>
<gene>
    <name evidence="2" type="ORF">M441DRAFT_54707</name>
</gene>
<sequence length="435" mass="48294">MAGFVNLDNQAPSSRLEIPLYWNQNHEATLMSGSVKSYEVKADGSAVYDNKKSGYSVTADRLLWVDGWEKTTFEGANKIHHQEMTLVVLRIDLASHDPRRKFGSATISLVFEGGDEKPFDSKNEPQVQAWAPFHSTERYNFSKASHNKSSKIEAGGQAGYSGVNISGSRSSEHEISWDRAAFDQASSNPEISQHTGRRNGITWILEQNELQNAGIPQTFYVAVLISRQTREPYVVKFQVEARIGTVEDFKNKTKKFFGSNPGKTKPYLVTPWEQTICNYEGMDIMKCIDRDNLGRLQNREKSSSLELKWELSHQLEIQSSATAKQAEGSLGNNEEIRDSSAEEAMPASLKTPGSTYAEVPLPSLSGSTAADLATQLSLPPLVIGWQSAPSAPPIDLARLTALETRMAQLEARLAAQDSLMFRMQQALASREVMRE</sequence>
<dbReference type="Proteomes" id="UP000240493">
    <property type="component" value="Unassembled WGS sequence"/>
</dbReference>
<accession>A0A2T3ZLI2</accession>
<organism evidence="2 3">
    <name type="scientific">Trichoderma asperellum (strain ATCC 204424 / CBS 433.97 / NBRC 101777)</name>
    <dbReference type="NCBI Taxonomy" id="1042311"/>
    <lineage>
        <taxon>Eukaryota</taxon>
        <taxon>Fungi</taxon>
        <taxon>Dikarya</taxon>
        <taxon>Ascomycota</taxon>
        <taxon>Pezizomycotina</taxon>
        <taxon>Sordariomycetes</taxon>
        <taxon>Hypocreomycetidae</taxon>
        <taxon>Hypocreales</taxon>
        <taxon>Hypocreaceae</taxon>
        <taxon>Trichoderma</taxon>
    </lineage>
</organism>
<dbReference type="EMBL" id="KZ679257">
    <property type="protein sequence ID" value="PTB45664.1"/>
    <property type="molecule type" value="Genomic_DNA"/>
</dbReference>
<evidence type="ECO:0000256" key="1">
    <source>
        <dbReference type="SAM" id="MobiDB-lite"/>
    </source>
</evidence>
<name>A0A2T3ZLI2_TRIA4</name>
<dbReference type="AlphaFoldDB" id="A0A2T3ZLI2"/>
<reference evidence="2 3" key="1">
    <citation type="submission" date="2016-07" db="EMBL/GenBank/DDBJ databases">
        <title>Multiple horizontal gene transfer events from other fungi enriched the ability of initially mycotrophic Trichoderma (Ascomycota) to feed on dead plant biomass.</title>
        <authorList>
            <consortium name="DOE Joint Genome Institute"/>
            <person name="Aerts A."/>
            <person name="Atanasova L."/>
            <person name="Chenthamara K."/>
            <person name="Zhang J."/>
            <person name="Grujic M."/>
            <person name="Henrissat B."/>
            <person name="Kuo A."/>
            <person name="Salamov A."/>
            <person name="Lipzen A."/>
            <person name="Labutti K."/>
            <person name="Barry K."/>
            <person name="Miao Y."/>
            <person name="Rahimi M.J."/>
            <person name="Shen Q."/>
            <person name="Grigoriev I.V."/>
            <person name="Kubicek C.P."/>
            <person name="Druzhinina I.S."/>
        </authorList>
    </citation>
    <scope>NUCLEOTIDE SEQUENCE [LARGE SCALE GENOMIC DNA]</scope>
    <source>
        <strain evidence="2 3">CBS 433.97</strain>
    </source>
</reference>
<evidence type="ECO:0000313" key="2">
    <source>
        <dbReference type="EMBL" id="PTB45664.1"/>
    </source>
</evidence>
<evidence type="ECO:0000313" key="3">
    <source>
        <dbReference type="Proteomes" id="UP000240493"/>
    </source>
</evidence>
<dbReference type="OrthoDB" id="5030973at2759"/>
<proteinExistence type="predicted"/>
<feature type="region of interest" description="Disordered" evidence="1">
    <location>
        <begin position="322"/>
        <end position="354"/>
    </location>
</feature>
<keyword evidence="3" id="KW-1185">Reference proteome</keyword>